<accession>A0A9W8E7Y7</accession>
<dbReference type="Proteomes" id="UP001150925">
    <property type="component" value="Unassembled WGS sequence"/>
</dbReference>
<keyword evidence="3" id="KW-1185">Reference proteome</keyword>
<dbReference type="SUPFAM" id="SSF50370">
    <property type="entry name" value="Ricin B-like lectins"/>
    <property type="match status" value="1"/>
</dbReference>
<feature type="chain" id="PRO_5040779806" description="Ricin B lectin domain-containing protein" evidence="1">
    <location>
        <begin position="21"/>
        <end position="482"/>
    </location>
</feature>
<gene>
    <name evidence="2" type="ORF">IWQ62_001998</name>
</gene>
<evidence type="ECO:0008006" key="4">
    <source>
        <dbReference type="Google" id="ProtNLM"/>
    </source>
</evidence>
<dbReference type="AlphaFoldDB" id="A0A9W8E7Y7"/>
<feature type="signal peptide" evidence="1">
    <location>
        <begin position="1"/>
        <end position="20"/>
    </location>
</feature>
<dbReference type="PROSITE" id="PS50231">
    <property type="entry name" value="RICIN_B_LECTIN"/>
    <property type="match status" value="1"/>
</dbReference>
<reference evidence="2" key="1">
    <citation type="submission" date="2022-07" db="EMBL/GenBank/DDBJ databases">
        <title>Phylogenomic reconstructions and comparative analyses of Kickxellomycotina fungi.</title>
        <authorList>
            <person name="Reynolds N.K."/>
            <person name="Stajich J.E."/>
            <person name="Barry K."/>
            <person name="Grigoriev I.V."/>
            <person name="Crous P."/>
            <person name="Smith M.E."/>
        </authorList>
    </citation>
    <scope>NUCLEOTIDE SEQUENCE</scope>
    <source>
        <strain evidence="2">RSA 1196</strain>
    </source>
</reference>
<comment type="caution">
    <text evidence="2">The sequence shown here is derived from an EMBL/GenBank/DDBJ whole genome shotgun (WGS) entry which is preliminary data.</text>
</comment>
<evidence type="ECO:0000313" key="3">
    <source>
        <dbReference type="Proteomes" id="UP001150925"/>
    </source>
</evidence>
<evidence type="ECO:0000256" key="1">
    <source>
        <dbReference type="SAM" id="SignalP"/>
    </source>
</evidence>
<proteinExistence type="predicted"/>
<evidence type="ECO:0000313" key="2">
    <source>
        <dbReference type="EMBL" id="KAJ1967211.1"/>
    </source>
</evidence>
<organism evidence="2 3">
    <name type="scientific">Dispira parvispora</name>
    <dbReference type="NCBI Taxonomy" id="1520584"/>
    <lineage>
        <taxon>Eukaryota</taxon>
        <taxon>Fungi</taxon>
        <taxon>Fungi incertae sedis</taxon>
        <taxon>Zoopagomycota</taxon>
        <taxon>Kickxellomycotina</taxon>
        <taxon>Dimargaritomycetes</taxon>
        <taxon>Dimargaritales</taxon>
        <taxon>Dimargaritaceae</taxon>
        <taxon>Dispira</taxon>
    </lineage>
</organism>
<dbReference type="Gene3D" id="2.80.10.50">
    <property type="match status" value="1"/>
</dbReference>
<keyword evidence="1" id="KW-0732">Signal</keyword>
<protein>
    <recommendedName>
        <fullName evidence="4">Ricin B lectin domain-containing protein</fullName>
    </recommendedName>
</protein>
<name>A0A9W8E7Y7_9FUNG</name>
<dbReference type="InterPro" id="IPR035992">
    <property type="entry name" value="Ricin_B-like_lectins"/>
</dbReference>
<sequence>MRWYLAPLIVLCGWCNGTTPEFEVDLAAYGPPAHKLITGDNLCLTVENGVQAASTKLLLERCDRRHVPQQIYQSVDCPDCAEGAPVMFQINSRCVEVKKTRTFPNPQYVVIINECTQSPDQLFLWIEDQDNNQRLKNVKTKDCLQGNAEDGTITLADCDSPNPGLVWSKQYLTAVPCDDTTWENFISGDQSLGDLMRDLNMDVEAYLRPVKSKGIPSLSTTDKAILEYCDIDIQEYFDNVENWNRNMFVKLGQYPAIYGHQVGVVAEETVYMFIQSRSSYRLWKSVKPMAEDFVDQFSFYLVAMYPQFTWLIGIGREVIKDTLNRTVDPSPEKKFSWRDEVQKLFDHSLDLIWEMHVRIINNVDHQEYERYAETYVDKTLQEIFGEEKKVRNDIIVMISKRITSSPDMRNECCVLEFPTRWGRGVDYYNETSNDFYRVMLPGKSREKLEKITNITEIAIGENSWSLERVKVSTGWSTCSLRL</sequence>
<dbReference type="OrthoDB" id="5552238at2759"/>
<dbReference type="EMBL" id="JANBPY010000375">
    <property type="protein sequence ID" value="KAJ1967211.1"/>
    <property type="molecule type" value="Genomic_DNA"/>
</dbReference>